<dbReference type="EMBL" id="JAFNEN010000027">
    <property type="protein sequence ID" value="KAG8199467.1"/>
    <property type="molecule type" value="Genomic_DNA"/>
</dbReference>
<keyword evidence="4" id="KW-1185">Reference proteome</keyword>
<dbReference type="AlphaFoldDB" id="A0AAV6VRH0"/>
<keyword evidence="2" id="KW-0812">Transmembrane</keyword>
<keyword evidence="2" id="KW-1133">Transmembrane helix</keyword>
<name>A0AAV6VRH0_9ARAC</name>
<evidence type="ECO:0000256" key="1">
    <source>
        <dbReference type="SAM" id="MobiDB-lite"/>
    </source>
</evidence>
<reference evidence="3 4" key="1">
    <citation type="journal article" date="2022" name="Nat. Ecol. Evol.">
        <title>A masculinizing supergene underlies an exaggerated male reproductive morph in a spider.</title>
        <authorList>
            <person name="Hendrickx F."/>
            <person name="De Corte Z."/>
            <person name="Sonet G."/>
            <person name="Van Belleghem S.M."/>
            <person name="Kostlbacher S."/>
            <person name="Vangestel C."/>
        </authorList>
    </citation>
    <scope>NUCLEOTIDE SEQUENCE [LARGE SCALE GENOMIC DNA]</scope>
    <source>
        <strain evidence="3">W744_W776</strain>
    </source>
</reference>
<evidence type="ECO:0000313" key="3">
    <source>
        <dbReference type="EMBL" id="KAG8199467.1"/>
    </source>
</evidence>
<sequence>MTRLYDPTSKLPKRRNHSGRHKSRDKEYLANYGAPNGYITMLFGVWRGIEMGWLHDYTGSYDPGFYTSGLMIAIGGLMLFFIPCVQSGVKKREDKHQYTVEITLSPTKSLSPVPSHGTSANPDCSIQPLSENRDGTAVMDINCCYDVSFPASSEQSENMPDDANMPDESFRDTSTSLPTPTPSSRSASQPKIIAARCILKKCKRNANASVRAAYSMAAAAKARQEAFEKETSGQLKLQQLQMQHTQQEQEARMTAINAERLSHDAKKMYYEAKLVKLNM</sequence>
<feature type="compositionally biased region" description="Basic residues" evidence="1">
    <location>
        <begin position="11"/>
        <end position="23"/>
    </location>
</feature>
<evidence type="ECO:0000256" key="2">
    <source>
        <dbReference type="SAM" id="Phobius"/>
    </source>
</evidence>
<protein>
    <submittedName>
        <fullName evidence="3">Uncharacterized protein</fullName>
    </submittedName>
</protein>
<proteinExistence type="predicted"/>
<accession>A0AAV6VRH0</accession>
<feature type="region of interest" description="Disordered" evidence="1">
    <location>
        <begin position="1"/>
        <end position="24"/>
    </location>
</feature>
<feature type="region of interest" description="Disordered" evidence="1">
    <location>
        <begin position="109"/>
        <end position="131"/>
    </location>
</feature>
<feature type="compositionally biased region" description="Polar residues" evidence="1">
    <location>
        <begin position="109"/>
        <end position="130"/>
    </location>
</feature>
<feature type="transmembrane region" description="Helical" evidence="2">
    <location>
        <begin position="66"/>
        <end position="85"/>
    </location>
</feature>
<feature type="compositionally biased region" description="Low complexity" evidence="1">
    <location>
        <begin position="173"/>
        <end position="188"/>
    </location>
</feature>
<feature type="transmembrane region" description="Helical" evidence="2">
    <location>
        <begin position="28"/>
        <end position="46"/>
    </location>
</feature>
<feature type="region of interest" description="Disordered" evidence="1">
    <location>
        <begin position="152"/>
        <end position="188"/>
    </location>
</feature>
<organism evidence="3 4">
    <name type="scientific">Oedothorax gibbosus</name>
    <dbReference type="NCBI Taxonomy" id="931172"/>
    <lineage>
        <taxon>Eukaryota</taxon>
        <taxon>Metazoa</taxon>
        <taxon>Ecdysozoa</taxon>
        <taxon>Arthropoda</taxon>
        <taxon>Chelicerata</taxon>
        <taxon>Arachnida</taxon>
        <taxon>Araneae</taxon>
        <taxon>Araneomorphae</taxon>
        <taxon>Entelegynae</taxon>
        <taxon>Araneoidea</taxon>
        <taxon>Linyphiidae</taxon>
        <taxon>Erigoninae</taxon>
        <taxon>Oedothorax</taxon>
    </lineage>
</organism>
<evidence type="ECO:0000313" key="4">
    <source>
        <dbReference type="Proteomes" id="UP000827092"/>
    </source>
</evidence>
<keyword evidence="2" id="KW-0472">Membrane</keyword>
<comment type="caution">
    <text evidence="3">The sequence shown here is derived from an EMBL/GenBank/DDBJ whole genome shotgun (WGS) entry which is preliminary data.</text>
</comment>
<gene>
    <name evidence="3" type="ORF">JTE90_000332</name>
</gene>
<dbReference type="Proteomes" id="UP000827092">
    <property type="component" value="Unassembled WGS sequence"/>
</dbReference>